<gene>
    <name evidence="2" type="ORF">SAMN05444355_103297</name>
</gene>
<accession>A0A1H9HY50</accession>
<feature type="signal peptide" evidence="1">
    <location>
        <begin position="1"/>
        <end position="18"/>
    </location>
</feature>
<feature type="chain" id="PRO_5010364383" description="Lipoprotein" evidence="1">
    <location>
        <begin position="19"/>
        <end position="300"/>
    </location>
</feature>
<evidence type="ECO:0000256" key="1">
    <source>
        <dbReference type="SAM" id="SignalP"/>
    </source>
</evidence>
<dbReference type="RefSeq" id="WP_074722593.1">
    <property type="nucleotide sequence ID" value="NZ_CBCRVS010000012.1"/>
</dbReference>
<name>A0A1H9HY50_FLAFI</name>
<evidence type="ECO:0000313" key="2">
    <source>
        <dbReference type="EMBL" id="SEQ67283.1"/>
    </source>
</evidence>
<reference evidence="3" key="1">
    <citation type="submission" date="2016-10" db="EMBL/GenBank/DDBJ databases">
        <authorList>
            <person name="Varghese N."/>
            <person name="Submissions S."/>
        </authorList>
    </citation>
    <scope>NUCLEOTIDE SEQUENCE [LARGE SCALE GENOMIC DNA]</scope>
    <source>
        <strain evidence="3">DSM 15719</strain>
    </source>
</reference>
<proteinExistence type="predicted"/>
<keyword evidence="3" id="KW-1185">Reference proteome</keyword>
<organism evidence="2 3">
    <name type="scientific">Flavobacterium frigoris</name>
    <dbReference type="NCBI Taxonomy" id="229204"/>
    <lineage>
        <taxon>Bacteria</taxon>
        <taxon>Pseudomonadati</taxon>
        <taxon>Bacteroidota</taxon>
        <taxon>Flavobacteriia</taxon>
        <taxon>Flavobacteriales</taxon>
        <taxon>Flavobacteriaceae</taxon>
        <taxon>Flavobacterium</taxon>
    </lineage>
</organism>
<dbReference type="OrthoDB" id="1043095at2"/>
<dbReference type="Proteomes" id="UP000183658">
    <property type="component" value="Unassembled WGS sequence"/>
</dbReference>
<keyword evidence="1" id="KW-0732">Signal</keyword>
<protein>
    <recommendedName>
        <fullName evidence="4">Lipoprotein</fullName>
    </recommendedName>
</protein>
<dbReference type="AlphaFoldDB" id="A0A1H9HY50"/>
<sequence>MKKTILIFFLTFNLISCAKPTKNESITNETEIIKSNVTQGNNEITIKYSTPIKGYNVSVKWLIRGKLEVHGSENFSGPAMLTFENLETKEISWVLHPEFTIDIDKENLKYFTVKDGEFVKTQSFTQISKYIKPKFDKVGTSKEEEGFGYTYIPFFFQDVDFDGKDELILTYARTYEKGGSQNKIFKSPDYDSLEFSEMTNEPFNNFSGFYYGNPSADAYSYTTIDYKNKTITQHGASGAGGNGESIYEFKKSEYEDEYQLFKKTDINNYENREVKETTISKYDSYGKEIIKVDKAKTTNG</sequence>
<dbReference type="EMBL" id="FOFZ01000003">
    <property type="protein sequence ID" value="SEQ67283.1"/>
    <property type="molecule type" value="Genomic_DNA"/>
</dbReference>
<evidence type="ECO:0000313" key="3">
    <source>
        <dbReference type="Proteomes" id="UP000183658"/>
    </source>
</evidence>
<evidence type="ECO:0008006" key="4">
    <source>
        <dbReference type="Google" id="ProtNLM"/>
    </source>
</evidence>